<evidence type="ECO:0000313" key="6">
    <source>
        <dbReference type="Proteomes" id="UP000261520"/>
    </source>
</evidence>
<evidence type="ECO:0000259" key="4">
    <source>
        <dbReference type="PROSITE" id="PS51461"/>
    </source>
</evidence>
<dbReference type="Proteomes" id="UP000261520">
    <property type="component" value="Unplaced"/>
</dbReference>
<accession>A0A3B4A8A0</accession>
<keyword evidence="3" id="KW-0176">Collagen</keyword>
<comment type="subcellular location">
    <subcellularLocation>
        <location evidence="1">Secreted</location>
    </subcellularLocation>
</comment>
<dbReference type="PROSITE" id="PS51461">
    <property type="entry name" value="NC1_FIB"/>
    <property type="match status" value="1"/>
</dbReference>
<organism evidence="5 6">
    <name type="scientific">Periophthalmus magnuspinnatus</name>
    <dbReference type="NCBI Taxonomy" id="409849"/>
    <lineage>
        <taxon>Eukaryota</taxon>
        <taxon>Metazoa</taxon>
        <taxon>Chordata</taxon>
        <taxon>Craniata</taxon>
        <taxon>Vertebrata</taxon>
        <taxon>Euteleostomi</taxon>
        <taxon>Actinopterygii</taxon>
        <taxon>Neopterygii</taxon>
        <taxon>Teleostei</taxon>
        <taxon>Neoteleostei</taxon>
        <taxon>Acanthomorphata</taxon>
        <taxon>Gobiaria</taxon>
        <taxon>Gobiiformes</taxon>
        <taxon>Gobioidei</taxon>
        <taxon>Gobiidae</taxon>
        <taxon>Oxudercinae</taxon>
        <taxon>Periophthalmus</taxon>
    </lineage>
</organism>
<name>A0A3B4A8A0_9GOBI</name>
<keyword evidence="2" id="KW-0964">Secreted</keyword>
<proteinExistence type="predicted"/>
<dbReference type="AlphaFoldDB" id="A0A3B4A8A0"/>
<reference evidence="5" key="1">
    <citation type="submission" date="2025-08" db="UniProtKB">
        <authorList>
            <consortium name="Ensembl"/>
        </authorList>
    </citation>
    <scope>IDENTIFICATION</scope>
</reference>
<dbReference type="STRING" id="409849.ENSPMGP00000012859"/>
<dbReference type="Pfam" id="PF01410">
    <property type="entry name" value="COLFI"/>
    <property type="match status" value="1"/>
</dbReference>
<dbReference type="InterPro" id="IPR000885">
    <property type="entry name" value="Fib_collagen_C"/>
</dbReference>
<dbReference type="Ensembl" id="ENSPMGT00000013722.1">
    <property type="protein sequence ID" value="ENSPMGP00000012859.1"/>
    <property type="gene ID" value="ENSPMGG00000010594.1"/>
</dbReference>
<evidence type="ECO:0000256" key="2">
    <source>
        <dbReference type="ARBA" id="ARBA00022525"/>
    </source>
</evidence>
<reference evidence="5" key="2">
    <citation type="submission" date="2025-09" db="UniProtKB">
        <authorList>
            <consortium name="Ensembl"/>
        </authorList>
    </citation>
    <scope>IDENTIFICATION</scope>
</reference>
<evidence type="ECO:0000256" key="3">
    <source>
        <dbReference type="ARBA" id="ARBA00023119"/>
    </source>
</evidence>
<dbReference type="GO" id="GO:0005576">
    <property type="term" value="C:extracellular region"/>
    <property type="evidence" value="ECO:0007669"/>
    <property type="project" value="UniProtKB-SubCell"/>
</dbReference>
<dbReference type="GO" id="GO:0005201">
    <property type="term" value="F:extracellular matrix structural constituent"/>
    <property type="evidence" value="ECO:0007669"/>
    <property type="project" value="InterPro"/>
</dbReference>
<keyword evidence="6" id="KW-1185">Reference proteome</keyword>
<evidence type="ECO:0000313" key="5">
    <source>
        <dbReference type="Ensembl" id="ENSPMGP00000012859.1"/>
    </source>
</evidence>
<evidence type="ECO:0000256" key="1">
    <source>
        <dbReference type="ARBA" id="ARBA00004613"/>
    </source>
</evidence>
<protein>
    <recommendedName>
        <fullName evidence="4">Fibrillar collagen NC1 domain-containing protein</fullName>
    </recommendedName>
</protein>
<dbReference type="GO" id="GO:0005581">
    <property type="term" value="C:collagen trimer"/>
    <property type="evidence" value="ECO:0007669"/>
    <property type="project" value="UniProtKB-KW"/>
</dbReference>
<sequence>MKFLHLLSTEASHSVTLRCLKNPHHGTTLDKNPIGSAPNSLDRIKFRGWNKQLFEKDTLLDPHVISNEQEILHGRWLQTQFLFSTQDSRQLPIVDILDFPTSNTNSQQEIENGPVCFL</sequence>
<dbReference type="Gene3D" id="2.60.120.1000">
    <property type="match status" value="1"/>
</dbReference>
<feature type="domain" description="Fibrillar collagen NC1" evidence="4">
    <location>
        <begin position="1"/>
        <end position="118"/>
    </location>
</feature>